<evidence type="ECO:0000256" key="1">
    <source>
        <dbReference type="ARBA" id="ARBA00006479"/>
    </source>
</evidence>
<name>A0ABS6JHL7_9BACI</name>
<organism evidence="3 4">
    <name type="scientific">Evansella tamaricis</name>
    <dbReference type="NCBI Taxonomy" id="2069301"/>
    <lineage>
        <taxon>Bacteria</taxon>
        <taxon>Bacillati</taxon>
        <taxon>Bacillota</taxon>
        <taxon>Bacilli</taxon>
        <taxon>Bacillales</taxon>
        <taxon>Bacillaceae</taxon>
        <taxon>Evansella</taxon>
    </lineage>
</organism>
<dbReference type="PANTHER" id="PTHR18964">
    <property type="entry name" value="ROK (REPRESSOR, ORF, KINASE) FAMILY"/>
    <property type="match status" value="1"/>
</dbReference>
<evidence type="ECO:0000313" key="3">
    <source>
        <dbReference type="EMBL" id="MBU9712719.1"/>
    </source>
</evidence>
<dbReference type="PANTHER" id="PTHR18964:SF149">
    <property type="entry name" value="BIFUNCTIONAL UDP-N-ACETYLGLUCOSAMINE 2-EPIMERASE_N-ACETYLMANNOSAMINE KINASE"/>
    <property type="match status" value="1"/>
</dbReference>
<evidence type="ECO:0000256" key="2">
    <source>
        <dbReference type="SAM" id="MobiDB-lite"/>
    </source>
</evidence>
<sequence>MIMNVPHKLRVMNKSLVLNIVREHGRISRAQIASKTNLTRASVSQIVNDLLEDNVIYEAGTENSALGRKGIGLEFNRSYGYTLGVDLGGTKISLGLFDFNGDIMEKETFPTYEVDNSNEFIHLLGNSLLKFMRKHKVADEKLLAIGIASPGIIDYKNGIVVEGSPNLPEWDSLNLSKEIEKIFDVPTFVENDVRSALIGEFWKGKCQGVKSAVLLSLGTGVGSALLIDGHIIRGAGNGAGEVGYFLFNREQLNQDWGKEGCLESLISGSGLPKQYDKRRQMEQSKSNTSPSDGNKDPKSNHEQVTAKQIFQMAKEGEPIAEELVDEFIDYLCLTILNLIVTVNPEKIVLTGGLSRSADVFLEKVKEKVNRHTFTQHAVDLEVSNLFDDAALSGIAILSLNSLLPDINFMQDIKIR</sequence>
<comment type="similarity">
    <text evidence="1">Belongs to the ROK (NagC/XylR) family.</text>
</comment>
<protein>
    <submittedName>
        <fullName evidence="3">ROK family transcriptional regulator</fullName>
    </submittedName>
</protein>
<keyword evidence="4" id="KW-1185">Reference proteome</keyword>
<dbReference type="EMBL" id="JAHQCS010000107">
    <property type="protein sequence ID" value="MBU9712719.1"/>
    <property type="molecule type" value="Genomic_DNA"/>
</dbReference>
<feature type="region of interest" description="Disordered" evidence="2">
    <location>
        <begin position="273"/>
        <end position="303"/>
    </location>
</feature>
<dbReference type="Proteomes" id="UP000784880">
    <property type="component" value="Unassembled WGS sequence"/>
</dbReference>
<gene>
    <name evidence="3" type="ORF">KS419_13290</name>
</gene>
<dbReference type="Pfam" id="PF00480">
    <property type="entry name" value="ROK"/>
    <property type="match status" value="1"/>
</dbReference>
<proteinExistence type="inferred from homology"/>
<accession>A0ABS6JHL7</accession>
<comment type="caution">
    <text evidence="3">The sequence shown here is derived from an EMBL/GenBank/DDBJ whole genome shotgun (WGS) entry which is preliminary data.</text>
</comment>
<dbReference type="InterPro" id="IPR000600">
    <property type="entry name" value="ROK"/>
</dbReference>
<feature type="compositionally biased region" description="Polar residues" evidence="2">
    <location>
        <begin position="283"/>
        <end position="292"/>
    </location>
</feature>
<dbReference type="Pfam" id="PF13412">
    <property type="entry name" value="HTH_24"/>
    <property type="match status" value="1"/>
</dbReference>
<evidence type="ECO:0000313" key="4">
    <source>
        <dbReference type="Proteomes" id="UP000784880"/>
    </source>
</evidence>
<reference evidence="3 4" key="1">
    <citation type="submission" date="2021-06" db="EMBL/GenBank/DDBJ databases">
        <title>Bacillus sp. RD4P76, an endophyte from a halophyte.</title>
        <authorList>
            <person name="Sun J.-Q."/>
        </authorList>
    </citation>
    <scope>NUCLEOTIDE SEQUENCE [LARGE SCALE GENOMIC DNA]</scope>
    <source>
        <strain evidence="3 4">CGMCC 1.15917</strain>
    </source>
</reference>